<dbReference type="RefSeq" id="WP_092210299.1">
    <property type="nucleotide sequence ID" value="NZ_FMUX01000005.1"/>
</dbReference>
<dbReference type="OrthoDB" id="163426at2"/>
<gene>
    <name evidence="1" type="ORF">SAMN05216233_105129</name>
</gene>
<dbReference type="InterPro" id="IPR010181">
    <property type="entry name" value="CGCAxxGCC_motif"/>
</dbReference>
<evidence type="ECO:0000313" key="2">
    <source>
        <dbReference type="Proteomes" id="UP000198870"/>
    </source>
</evidence>
<proteinExistence type="predicted"/>
<dbReference type="Pfam" id="PF09719">
    <property type="entry name" value="C_GCAxxG_C_C"/>
    <property type="match status" value="1"/>
</dbReference>
<dbReference type="NCBIfam" id="NF045669">
    <property type="entry name" value="DVU1555_fam_CGA"/>
    <property type="match status" value="1"/>
</dbReference>
<reference evidence="1 2" key="1">
    <citation type="submission" date="2016-10" db="EMBL/GenBank/DDBJ databases">
        <authorList>
            <person name="de Groot N.N."/>
        </authorList>
    </citation>
    <scope>NUCLEOTIDE SEQUENCE [LARGE SCALE GENOMIC DNA]</scope>
    <source>
        <strain evidence="1 2">AA1</strain>
    </source>
</reference>
<dbReference type="EMBL" id="FMUX01000005">
    <property type="protein sequence ID" value="SCY21062.1"/>
    <property type="molecule type" value="Genomic_DNA"/>
</dbReference>
<sequence>MNDLLFKLIELSSRGYCCSQILLLLGLENLDRENPDLVRAMAGPCMGRCGGVCGVLPGAACLLSLYCAKGQDHETAHEGMPFMLEELDDWFAEYTAEHHGGMQCEQIAGDTSAGPDMGKCRDIIMAAYAKVMEIMDIHGIDPAGEDHA</sequence>
<name>A0A1G5E240_9BACT</name>
<keyword evidence="2" id="KW-1185">Reference proteome</keyword>
<dbReference type="STRING" id="419481.SAMN05216233_105129"/>
<dbReference type="AlphaFoldDB" id="A0A1G5E240"/>
<evidence type="ECO:0000313" key="1">
    <source>
        <dbReference type="EMBL" id="SCY21062.1"/>
    </source>
</evidence>
<dbReference type="Proteomes" id="UP000198870">
    <property type="component" value="Unassembled WGS sequence"/>
</dbReference>
<organism evidence="1 2">
    <name type="scientific">Desulfoluna spongiiphila</name>
    <dbReference type="NCBI Taxonomy" id="419481"/>
    <lineage>
        <taxon>Bacteria</taxon>
        <taxon>Pseudomonadati</taxon>
        <taxon>Thermodesulfobacteriota</taxon>
        <taxon>Desulfobacteria</taxon>
        <taxon>Desulfobacterales</taxon>
        <taxon>Desulfolunaceae</taxon>
        <taxon>Desulfoluna</taxon>
    </lineage>
</organism>
<accession>A0A1G5E240</accession>
<protein>
    <submittedName>
        <fullName evidence="1">Putative redox-active protein (C_GCAxxG_C_C)</fullName>
    </submittedName>
</protein>